<feature type="domain" description="NUP210 Ig-like" evidence="2">
    <location>
        <begin position="1"/>
        <end position="43"/>
    </location>
</feature>
<evidence type="ECO:0000313" key="5">
    <source>
        <dbReference type="EMBL" id="VDK28602.1"/>
    </source>
</evidence>
<dbReference type="PANTHER" id="PTHR23019">
    <property type="entry name" value="NUCLEAR PORE MEMBRANE GLYCOPROTEIN GP210-RELATED"/>
    <property type="match status" value="1"/>
</dbReference>
<dbReference type="GO" id="GO:0005643">
    <property type="term" value="C:nuclear pore"/>
    <property type="evidence" value="ECO:0007669"/>
    <property type="project" value="TreeGrafter"/>
</dbReference>
<dbReference type="AlphaFoldDB" id="A0A3P6NVU8"/>
<dbReference type="Proteomes" id="UP000271098">
    <property type="component" value="Unassembled WGS sequence"/>
</dbReference>
<reference evidence="5 6" key="1">
    <citation type="submission" date="2018-11" db="EMBL/GenBank/DDBJ databases">
        <authorList>
            <consortium name="Pathogen Informatics"/>
        </authorList>
    </citation>
    <scope>NUCLEOTIDE SEQUENCE [LARGE SCALE GENOMIC DNA]</scope>
</reference>
<sequence>MDPQSSKLTAINFGATEISLIDENVKMLSILKPPSAHIYVVEPYSLYIRISGDSWYLEKNREYHISLVIADSDDNPMYIPENANFATKVPEEYFKLINKSRNGAKFHVKAMKSGTASIQATFVSVVDQDGNERRMPSSVRGEATATISDPIEIVPSFVAFPYVDVKTIHSQKLTAKGGTGSFVWSSVHSEIASVDPNGILLSGKLGETEIFARDVQNNAHSGKAIVQVVQPTGIGFGKSRVEAEVGTDLTLYVKLWATGKFGEISIMDCRHVEFLIKIMDNSIFKMKTDGTQEKSPYGDGCSSFVLTALASGDTTVMVQFGNMSASLQISAFPPLRLETPTEVLVLLGSHLAVRTVGGPRPWIVDSSKFFSKLLYSKDSNLITDSTTDGHTVTCRNVKGDVAILIVVGNEATSSNPLPARAEVKMRLCCGLPDRLSLSLLRPHQSRCPAGNAVSFSEPSKMVLSAHGRCESGPSMGTEKQFDSLTSLQVKWSINESNLVQAVEEANSVEPHKGCPYLFC</sequence>
<gene>
    <name evidence="5" type="ORF">GPUH_LOCUS722</name>
</gene>
<dbReference type="Pfam" id="PF22963">
    <property type="entry name" value="Ig_NUP210_3rd"/>
    <property type="match status" value="1"/>
</dbReference>
<feature type="domain" description="NUP210 fourth Ig-like" evidence="4">
    <location>
        <begin position="52"/>
        <end position="130"/>
    </location>
</feature>
<accession>A0A3P6NVU8</accession>
<evidence type="ECO:0000259" key="2">
    <source>
        <dbReference type="Pfam" id="PF22963"/>
    </source>
</evidence>
<feature type="domain" description="NUP210 Ig-like" evidence="1">
    <location>
        <begin position="336"/>
        <end position="430"/>
    </location>
</feature>
<protein>
    <recommendedName>
        <fullName evidence="7">BIG2 domain-containing protein</fullName>
    </recommendedName>
</protein>
<dbReference type="InterPro" id="IPR055098">
    <property type="entry name" value="Ig_NUP210_3rd"/>
</dbReference>
<dbReference type="InterPro" id="IPR045197">
    <property type="entry name" value="NUP210-like"/>
</dbReference>
<evidence type="ECO:0000313" key="6">
    <source>
        <dbReference type="Proteomes" id="UP000271098"/>
    </source>
</evidence>
<dbReference type="PANTHER" id="PTHR23019:SF0">
    <property type="entry name" value="NUCLEAR PORE MEMBRANE GLYCOPROTEIN 210"/>
    <property type="match status" value="1"/>
</dbReference>
<evidence type="ECO:0000259" key="3">
    <source>
        <dbReference type="Pfam" id="PF24935"/>
    </source>
</evidence>
<dbReference type="Pfam" id="PF22962">
    <property type="entry name" value="Ig_NUP210_7th"/>
    <property type="match status" value="1"/>
</dbReference>
<evidence type="ECO:0008006" key="7">
    <source>
        <dbReference type="Google" id="ProtNLM"/>
    </source>
</evidence>
<dbReference type="InterPro" id="IPR008964">
    <property type="entry name" value="Invasin/intimin_cell_adhesion"/>
</dbReference>
<dbReference type="Pfam" id="PF24991">
    <property type="entry name" value="Ig_NUP210_4th"/>
    <property type="match status" value="1"/>
</dbReference>
<dbReference type="SUPFAM" id="SSF49373">
    <property type="entry name" value="Invasin/intimin cell-adhesion fragments"/>
    <property type="match status" value="1"/>
</dbReference>
<dbReference type="InterPro" id="IPR055099">
    <property type="entry name" value="Ig_NUP210_7th"/>
</dbReference>
<keyword evidence="6" id="KW-1185">Reference proteome</keyword>
<evidence type="ECO:0000259" key="1">
    <source>
        <dbReference type="Pfam" id="PF22962"/>
    </source>
</evidence>
<dbReference type="InterPro" id="IPR056897">
    <property type="entry name" value="Ig_NUP210_4th"/>
</dbReference>
<dbReference type="InterPro" id="IPR056898">
    <property type="entry name" value="Ig_NUP210_6th"/>
</dbReference>
<feature type="domain" description="NUP210 Ig-like" evidence="3">
    <location>
        <begin position="236"/>
        <end position="320"/>
    </location>
</feature>
<proteinExistence type="predicted"/>
<name>A0A3P6NVU8_9BILA</name>
<dbReference type="Pfam" id="PF24935">
    <property type="entry name" value="Ig_NUP210_6th"/>
    <property type="match status" value="1"/>
</dbReference>
<dbReference type="Gene3D" id="2.60.40.1080">
    <property type="match status" value="1"/>
</dbReference>
<dbReference type="OrthoDB" id="361283at2759"/>
<dbReference type="EMBL" id="UYRT01000710">
    <property type="protein sequence ID" value="VDK28602.1"/>
    <property type="molecule type" value="Genomic_DNA"/>
</dbReference>
<organism evidence="5 6">
    <name type="scientific">Gongylonema pulchrum</name>
    <dbReference type="NCBI Taxonomy" id="637853"/>
    <lineage>
        <taxon>Eukaryota</taxon>
        <taxon>Metazoa</taxon>
        <taxon>Ecdysozoa</taxon>
        <taxon>Nematoda</taxon>
        <taxon>Chromadorea</taxon>
        <taxon>Rhabditida</taxon>
        <taxon>Spirurina</taxon>
        <taxon>Spiruromorpha</taxon>
        <taxon>Spiruroidea</taxon>
        <taxon>Gongylonematidae</taxon>
        <taxon>Gongylonema</taxon>
    </lineage>
</organism>
<dbReference type="Pfam" id="PF26182">
    <property type="entry name" value="Ig_NUP210_5th"/>
    <property type="match status" value="1"/>
</dbReference>
<evidence type="ECO:0000259" key="4">
    <source>
        <dbReference type="Pfam" id="PF24991"/>
    </source>
</evidence>